<feature type="signal peptide" evidence="1">
    <location>
        <begin position="1"/>
        <end position="20"/>
    </location>
</feature>
<dbReference type="Pfam" id="PF18962">
    <property type="entry name" value="Por_Secre_tail"/>
    <property type="match status" value="1"/>
</dbReference>
<dbReference type="PANTHER" id="PTHR47199:SF2">
    <property type="entry name" value="PHOTOSYSTEM II STABILITY_ASSEMBLY FACTOR HCF136, CHLOROPLASTIC"/>
    <property type="match status" value="1"/>
</dbReference>
<feature type="chain" id="PRO_5024973096" evidence="1">
    <location>
        <begin position="21"/>
        <end position="424"/>
    </location>
</feature>
<organism evidence="3 4">
    <name type="scientific">Adhaeribacter soli</name>
    <dbReference type="NCBI Taxonomy" id="2607655"/>
    <lineage>
        <taxon>Bacteria</taxon>
        <taxon>Pseudomonadati</taxon>
        <taxon>Bacteroidota</taxon>
        <taxon>Cytophagia</taxon>
        <taxon>Cytophagales</taxon>
        <taxon>Hymenobacteraceae</taxon>
        <taxon>Adhaeribacter</taxon>
    </lineage>
</organism>
<reference evidence="3 4" key="1">
    <citation type="submission" date="2019-09" db="EMBL/GenBank/DDBJ databases">
        <title>Genome sequence of Adhaeribacter sp. M2.</title>
        <authorList>
            <person name="Srinivasan S."/>
        </authorList>
    </citation>
    <scope>NUCLEOTIDE SEQUENCE [LARGE SCALE GENOMIC DNA]</scope>
    <source>
        <strain evidence="3 4">M2</strain>
    </source>
</reference>
<evidence type="ECO:0000313" key="3">
    <source>
        <dbReference type="EMBL" id="KAA9340092.1"/>
    </source>
</evidence>
<comment type="caution">
    <text evidence="3">The sequence shown here is derived from an EMBL/GenBank/DDBJ whole genome shotgun (WGS) entry which is preliminary data.</text>
</comment>
<dbReference type="InterPro" id="IPR015943">
    <property type="entry name" value="WD40/YVTN_repeat-like_dom_sf"/>
</dbReference>
<dbReference type="Gene3D" id="2.130.10.10">
    <property type="entry name" value="YVTN repeat-like/Quinoprotein amine dehydrogenase"/>
    <property type="match status" value="2"/>
</dbReference>
<proteinExistence type="predicted"/>
<evidence type="ECO:0000313" key="4">
    <source>
        <dbReference type="Proteomes" id="UP000326570"/>
    </source>
</evidence>
<name>A0A5N1J5W4_9BACT</name>
<keyword evidence="1" id="KW-0732">Signal</keyword>
<sequence>MKKTLSILLTAIVAVSTAQAQWVSQNSPNLPNTMLYEVEAVDANVTWAASPFMEVVKTTDGGLTWKSYPVVDPVFTSASITSVTALNANTAWIVVAEMGQTNFSRIYRTTDGGTTWQHQPTAYTNPGSYGEYIHFFDPNNGLAIGFASAPGNTTKTEILTTSDGGTTWSQVPAANMPAAPSADVLYNTLATVGNTVWVMDFDFNILKSVDKGLTWTSASSGLTFSNLEGSLAFTDANNGLAGLNGQLRRTTDGGATWMTVTPTGPFFPFRIIAIPGTSSYISSNRDRNNPGSSISHDHGNTWILLENTMSHLDMEFADATTGYSAGFAVMRKFGSNISGIKKELSMAGSYAIFPNPSPGTLQVLPASDKPYTIEVYDVTGNRINRQTGNRFGKTQLDLGKEKKGIYMLHIITGNQRFVKKVVLQ</sequence>
<dbReference type="AlphaFoldDB" id="A0A5N1J5W4"/>
<dbReference type="RefSeq" id="WP_150903164.1">
    <property type="nucleotide sequence ID" value="NZ_VTWT01000003.1"/>
</dbReference>
<dbReference type="InterPro" id="IPR026444">
    <property type="entry name" value="Secre_tail"/>
</dbReference>
<protein>
    <submittedName>
        <fullName evidence="3">T9SS type A sorting domain-containing protein</fullName>
    </submittedName>
</protein>
<evidence type="ECO:0000259" key="2">
    <source>
        <dbReference type="Pfam" id="PF18962"/>
    </source>
</evidence>
<evidence type="ECO:0000256" key="1">
    <source>
        <dbReference type="SAM" id="SignalP"/>
    </source>
</evidence>
<dbReference type="SUPFAM" id="SSF110296">
    <property type="entry name" value="Oligoxyloglucan reducing end-specific cellobiohydrolase"/>
    <property type="match status" value="1"/>
</dbReference>
<gene>
    <name evidence="3" type="ORF">F0P94_07005</name>
</gene>
<feature type="domain" description="Secretion system C-terminal sorting" evidence="2">
    <location>
        <begin position="352"/>
        <end position="422"/>
    </location>
</feature>
<keyword evidence="4" id="KW-1185">Reference proteome</keyword>
<dbReference type="Proteomes" id="UP000326570">
    <property type="component" value="Unassembled WGS sequence"/>
</dbReference>
<dbReference type="CDD" id="cd15482">
    <property type="entry name" value="Sialidase_non-viral"/>
    <property type="match status" value="1"/>
</dbReference>
<dbReference type="NCBIfam" id="TIGR04183">
    <property type="entry name" value="Por_Secre_tail"/>
    <property type="match status" value="1"/>
</dbReference>
<dbReference type="PANTHER" id="PTHR47199">
    <property type="entry name" value="PHOTOSYSTEM II STABILITY/ASSEMBLY FACTOR HCF136, CHLOROPLASTIC"/>
    <property type="match status" value="1"/>
</dbReference>
<accession>A0A5N1J5W4</accession>
<dbReference type="EMBL" id="VTWT01000003">
    <property type="protein sequence ID" value="KAA9340092.1"/>
    <property type="molecule type" value="Genomic_DNA"/>
</dbReference>